<protein>
    <submittedName>
        <fullName evidence="2">Uncharacterized protein</fullName>
    </submittedName>
</protein>
<keyword evidence="3" id="KW-1185">Reference proteome</keyword>
<keyword evidence="1" id="KW-1133">Transmembrane helix</keyword>
<dbReference type="EMBL" id="OBQK01000010">
    <property type="protein sequence ID" value="SOC57095.1"/>
    <property type="molecule type" value="Genomic_DNA"/>
</dbReference>
<accession>A0A285VSR6</accession>
<evidence type="ECO:0000313" key="3">
    <source>
        <dbReference type="Proteomes" id="UP000219688"/>
    </source>
</evidence>
<name>A0A285VSR6_9MICO</name>
<dbReference type="RefSeq" id="WP_097188864.1">
    <property type="nucleotide sequence ID" value="NZ_OBQK01000010.1"/>
</dbReference>
<organism evidence="2 3">
    <name type="scientific">Ornithinimicrobium cerasi</name>
    <dbReference type="NCBI Taxonomy" id="2248773"/>
    <lineage>
        <taxon>Bacteria</taxon>
        <taxon>Bacillati</taxon>
        <taxon>Actinomycetota</taxon>
        <taxon>Actinomycetes</taxon>
        <taxon>Micrococcales</taxon>
        <taxon>Ornithinimicrobiaceae</taxon>
        <taxon>Ornithinimicrobium</taxon>
    </lineage>
</organism>
<gene>
    <name evidence="2" type="ORF">SAMN05421879_11094</name>
</gene>
<feature type="transmembrane region" description="Helical" evidence="1">
    <location>
        <begin position="43"/>
        <end position="62"/>
    </location>
</feature>
<sequence length="482" mass="50460">MSEHHDNSALDLLDRADELAPAMSVDPGAVIAAGRRKVRHRQASAATGMGALALVGALWLGGPLNPFAPTGLTGDPVPAAAVSWQEGVDVELFDNAPNPVHEADRTAWTGQLRSDEGAAFPELVLTRDGTQLDPLAAQDGPGEVMVFTAEGLSVAVWQSPPGSRGEAPLWAPGVYAGQGGTVEIDGAQLQYAAAEIVPGGTGELEELYWFTDDAAHASSGAPLDSTVLVAGDVRALVMLDEARQAWGMTDLRHPTGSVHVERLVSGAGLSGWIGQDVTATSVGVLPEGASTPTVTSQTTVLAQAQLGTQTAVLAADPTLVTGPPVIRYQFEGEERDLMSFVQETYRTLDVGIAQLLITAQPTALELRRGDKSTLIPVEDLTDRHALAAPVMGGHVVIVPGWEPDAAAENLRVLVGTDGKDRWVEAESAYIDILFDGRPLVVLGLDRGILQEGETVRGVGIVDADDSVVSHPLDDVTPLNVNI</sequence>
<evidence type="ECO:0000256" key="1">
    <source>
        <dbReference type="SAM" id="Phobius"/>
    </source>
</evidence>
<proteinExistence type="predicted"/>
<dbReference type="Proteomes" id="UP000219688">
    <property type="component" value="Unassembled WGS sequence"/>
</dbReference>
<evidence type="ECO:0000313" key="2">
    <source>
        <dbReference type="EMBL" id="SOC57095.1"/>
    </source>
</evidence>
<keyword evidence="1" id="KW-0472">Membrane</keyword>
<keyword evidence="1" id="KW-0812">Transmembrane</keyword>
<dbReference type="AlphaFoldDB" id="A0A285VSR6"/>
<reference evidence="3" key="1">
    <citation type="submission" date="2017-08" db="EMBL/GenBank/DDBJ databases">
        <authorList>
            <person name="Varghese N."/>
            <person name="Submissions S."/>
        </authorList>
    </citation>
    <scope>NUCLEOTIDE SEQUENCE [LARGE SCALE GENOMIC DNA]</scope>
    <source>
        <strain evidence="3">USBA17B2</strain>
    </source>
</reference>